<accession>A0A4Z2JEF0</accession>
<comment type="caution">
    <text evidence="2">The sequence shown here is derived from an EMBL/GenBank/DDBJ whole genome shotgun (WGS) entry which is preliminary data.</text>
</comment>
<gene>
    <name evidence="2" type="ORF">EYF80_001163</name>
</gene>
<dbReference type="Proteomes" id="UP000314294">
    <property type="component" value="Unassembled WGS sequence"/>
</dbReference>
<protein>
    <submittedName>
        <fullName evidence="2">Uncharacterized protein</fullName>
    </submittedName>
</protein>
<organism evidence="2 3">
    <name type="scientific">Liparis tanakae</name>
    <name type="common">Tanaka's snailfish</name>
    <dbReference type="NCBI Taxonomy" id="230148"/>
    <lineage>
        <taxon>Eukaryota</taxon>
        <taxon>Metazoa</taxon>
        <taxon>Chordata</taxon>
        <taxon>Craniata</taxon>
        <taxon>Vertebrata</taxon>
        <taxon>Euteleostomi</taxon>
        <taxon>Actinopterygii</taxon>
        <taxon>Neopterygii</taxon>
        <taxon>Teleostei</taxon>
        <taxon>Neoteleostei</taxon>
        <taxon>Acanthomorphata</taxon>
        <taxon>Eupercaria</taxon>
        <taxon>Perciformes</taxon>
        <taxon>Cottioidei</taxon>
        <taxon>Cottales</taxon>
        <taxon>Liparidae</taxon>
        <taxon>Liparis</taxon>
    </lineage>
</organism>
<feature type="compositionally biased region" description="Basic and acidic residues" evidence="1">
    <location>
        <begin position="37"/>
        <end position="58"/>
    </location>
</feature>
<dbReference type="AlphaFoldDB" id="A0A4Z2JEF0"/>
<keyword evidence="3" id="KW-1185">Reference proteome</keyword>
<evidence type="ECO:0000313" key="3">
    <source>
        <dbReference type="Proteomes" id="UP000314294"/>
    </source>
</evidence>
<reference evidence="2 3" key="1">
    <citation type="submission" date="2019-03" db="EMBL/GenBank/DDBJ databases">
        <title>First draft genome of Liparis tanakae, snailfish: a comprehensive survey of snailfish specific genes.</title>
        <authorList>
            <person name="Kim W."/>
            <person name="Song I."/>
            <person name="Jeong J.-H."/>
            <person name="Kim D."/>
            <person name="Kim S."/>
            <person name="Ryu S."/>
            <person name="Song J.Y."/>
            <person name="Lee S.K."/>
        </authorList>
    </citation>
    <scope>NUCLEOTIDE SEQUENCE [LARGE SCALE GENOMIC DNA]</scope>
    <source>
        <tissue evidence="2">Muscle</tissue>
    </source>
</reference>
<sequence length="229" mass="24988">MKRHGGPLQHCARSPPCGPARPPRSASPETDSLHAALGERRGGGDESKDAGGEREKSALVRFPNQGEVGAGKEECRGQLFSSVQFHKRSSTDEPFLQRLLFGDVIVGGDTGSLRFFYASPNALRLAFAHKESPRWENVQIPSDVCDELCHSGCISDDIKRSARGDRRHLSVTSSVGWEIHGPVSGLSNRHANRSESCQEERETSSLKALTLLDEHGHNLTMVIRLADPS</sequence>
<evidence type="ECO:0000313" key="2">
    <source>
        <dbReference type="EMBL" id="TNN88381.1"/>
    </source>
</evidence>
<name>A0A4Z2JEF0_9TELE</name>
<dbReference type="EMBL" id="SRLO01000005">
    <property type="protein sequence ID" value="TNN88381.1"/>
    <property type="molecule type" value="Genomic_DNA"/>
</dbReference>
<evidence type="ECO:0000256" key="1">
    <source>
        <dbReference type="SAM" id="MobiDB-lite"/>
    </source>
</evidence>
<feature type="region of interest" description="Disordered" evidence="1">
    <location>
        <begin position="1"/>
        <end position="61"/>
    </location>
</feature>
<proteinExistence type="predicted"/>